<evidence type="ECO:0000259" key="4">
    <source>
        <dbReference type="Pfam" id="PF15448"/>
    </source>
</evidence>
<feature type="compositionally biased region" description="Low complexity" evidence="1">
    <location>
        <begin position="3476"/>
        <end position="3486"/>
    </location>
</feature>
<feature type="domain" description="Duffy-antigen binding" evidence="3">
    <location>
        <begin position="1290"/>
        <end position="1478"/>
    </location>
</feature>
<feature type="region of interest" description="Disordered" evidence="1">
    <location>
        <begin position="3627"/>
        <end position="3673"/>
    </location>
</feature>
<proteinExistence type="predicted"/>
<dbReference type="OrthoDB" id="377451at2759"/>
<feature type="domain" description="Duffy-antigen binding" evidence="3">
    <location>
        <begin position="1659"/>
        <end position="1789"/>
    </location>
</feature>
<feature type="compositionally biased region" description="Polar residues" evidence="1">
    <location>
        <begin position="2912"/>
        <end position="2930"/>
    </location>
</feature>
<feature type="compositionally biased region" description="Basic and acidic residues" evidence="1">
    <location>
        <begin position="3406"/>
        <end position="3415"/>
    </location>
</feature>
<evidence type="ECO:0000313" key="6">
    <source>
        <dbReference type="Proteomes" id="UP000240500"/>
    </source>
</evidence>
<keyword evidence="2" id="KW-0472">Membrane</keyword>
<dbReference type="VEuPathDB" id="PlasmoDB:PRCDC_1035000"/>
<feature type="domain" description="Duffy-antigen binding" evidence="3">
    <location>
        <begin position="96"/>
        <end position="281"/>
    </location>
</feature>
<keyword evidence="2" id="KW-0812">Transmembrane</keyword>
<feature type="compositionally biased region" description="Basic and acidic residues" evidence="1">
    <location>
        <begin position="3516"/>
        <end position="3539"/>
    </location>
</feature>
<feature type="domain" description="Plasmodium falciparum erythrocyte membrane protein 1 N-terminal" evidence="4">
    <location>
        <begin position="1"/>
        <end position="50"/>
    </location>
</feature>
<dbReference type="InterPro" id="IPR032761">
    <property type="entry name" value="PfEMP1_N"/>
</dbReference>
<sequence length="3749" mass="432673">MDSKSIAEKIEAYLKEKSNESNIDKSLQADPSEVEYYRSGADGGYLRNHICKISINHSDSGATDPCDRTALSYGNIDEWKYQQNSSKASGKPENKCVPPRRQHMCIKNLEKLKFDKIRNNHTFLADVLITARNEGERIVQNHPDTNSSNVCVALERSFADIADIIRGRDENKCETKSTNNVEELIKKFFEKNYRSNEEYKRKYQKNDRNYRKLREAWWNANRQKVWEVITCSARTNDLLIKRGWKTSGKSNGENKFELFRKCGHYEEKVPTQLDYVPQFLRWLTEWIEDLYREKQNLIDDMERRIEECTTKDGKCKEVTSYCSTCKDKCKKYCECVKIWKSEWGNQKNKYTELYQKANENSISEKNTSSYDNYVKEFFKKLEEANYSSLENYITDDPYSKEYATKLSFILNSSDGNNVSGATENHNDVTSNCNESEIASFEEPQTSVRSSQIECNIHSSIKANKKKECKDVKLGVRENDRDLKVCVIEDDILRGVDNCCCQDLLRTVKEMCSNYNGNSNLSNDSCDNKNQDECRKNLERVVASLTNGYKCEKCKSGTSSSNKWIWGKYSGKGGGLQEEYANTIGLPPRTQSLCFGNLPKLENVCEGVTDINFDTNEKFLAGCLVAAFHDGKNLKTSPEKKNGDKNTKLCKALEYNFADYGDLIKGTSIWDNEYTKDLELNLQKTFGKLFRKYIKKNIGTEQNTLYSSLAELRESWWNTNKKYIWLAMKYGAEMNITMCGGNSGVSGSGDNGDRSVTPSGSTTCSGNNGSISCDDVPTTDLIPQYLRFLQEWVEHFCVQRQGKVQPVIKNCKSYKNNSGKTKIDEKCKNECKSKCAEYKKFIEECGTAGGGTGTAGSSWVKRWDQIYKRYSKHIEDAKRNLEAGTNSCGTSSGATIGVTTAASKCVQSDIDSFFKHLIDIGLTTPSSYLSIVLDENNCGDDKAPWTTYTTYTTTKNCDKDKKKQTSQKTDTPVVVNVPSPLSNTPYEYKYVCECRTPSNKELCDDRKEYTNQWNCNITKKEKGSGSGKDDYELYTYNGVEIKPPILKPNSTKLNDKDVTFFNLFEQWNKEIQYQIEQYMTNTKISCNNEKKVLNSVSDEGAQPNGNGHENGGNNSIDQGTNCKEKCKCYKLWMENIKKQWKTQNRNYNTFETKKIYEASIGSQKKEIVNLSNFLFFSCWEEYIQKQFNGDWSKIKNIGSDTFEFLIKKCGHNLGDGETIFNKKLNNTEQKCNETPNTDTKINESETVSDCNATNYIRGCQSKSYDGFMSPSKGGEKQWICKDMITHGDINGACIPPRTQNLCVGNLWDKSYGGKSNIKNDTIDTLKNKLKNAIQKETELLYEYHDKGTAIISQNPMKEGGDGQIEQKRGGEEANNNNSNGMPKGFCHAVQRSFIDYKNMILGTSVNTYENIEKLQEDIKKIIEKGTNQRSGKAVGGADKVNEWWNKIEKDMWDGVRCGIQTMNKKKKNSKINGDECGISPPTGNDEDQFVSWFKEWGEQFCIERLSYEKDIREACPINGKDQNKCIISKSGQGDKIEGECKRKCEKYKKYISDKKQEWDKQKTKYENKYVGKSASDLLKVNYPECISANFDFIFNDNAEYKTYYPYGDYSNICSCEQVKYNEYNNAEKKHNKSLCREKDNDMTWSKKYIKKLGKGRSLEGVYVPPRRQQLCLYEIFPIIIKKNKNNITNVKKELLETLKIVSEREAYYLWKQYHINSDTPNLAHKKACCAIRASFYDLGDIIKGNDLVHDEYTKYIDTTLNEIFRGNSSKNDIETKRLRRDWWENETIQVDDGTDHKTIRQLVWYAMQSGVRYAIKEKKEKFPLCMVVEHIGIAKPQFIRWLEEWTNEFCEEYAKYFRDIKSKCDPPKRADNCGDNTNIACKKACTNYTNWLNPKRIEWNGMSNYYNKIYRKSNKESEDGEDYSMIMAPTIIQYLNKRCHGDINGNYICCSCKNIGENSASSTPNKKATKKTEEDEEEKGPLGAINEVLSKMDDKYKNYKVNCTKFYLEHIEEQLKEIENTINNYKLYPLDRCFDDKRKMKICDLIGDAIGCKDKTKLEDLDEWNDMDLREPYNKHKGVLIPPRRRQLCFSRIVRSPANLRNLNEFKEEILKGALSEGKFLGNYYKEHKDKEKALEAMKNSFYDYEDIIKGADMLAHIKFKDIKRKLETLLKKETNDTKKTEDWWETNKKSIWNAMLCGYKKSGNNMFLGESSWCKIITTEKTPQFLRWIKEWGKNVCIEKEKYKQNVKSECSNITNIDLVLQESESNNCTSEITKYQEWSRKRSVQWETISERYKKYKGTDVLKDVKEPDANEYLKEHCSKCPCGYNDMEEISNDTEKKQEIFKRIIEKADIPAELEDVIYRIKRHKYDTSNDYICSKYNNKKFYDGMKNHNDTTWTDDLVKKSWEINKGVLLPPRRKNLFLKIEESDICKYKKNPEMFKDFIYSTAISEVERLKKVYGNDKDKVAHAMKYSFADIGNIIKGDDMMENNPSDKIGKILGGKDGKNDNRKKWWDANKYHIWESMICTYKKAYGNISDNDKKLLDIPNNDEEYQFLRWFTEWSEDFCIKQKEQLTILENKCNFRTCEDEKDNEKKKQCLQACWNYKAFLNIWKKQYKKQNIEYEGLRDLINIREDMDAPKYLEENCKDKCSCIKKADYTNYNMSFQYPPENFQNKCSCELSDKKWTQKIENPKKNREPEPIKEDPYKDLGKCPFQNSANGGDTTVINNDNCKNLNVQRSCVQNEYKNNLDQWKGSFVQDMFGKNKEVLVPPRRRHLCRTPFIGKIYRSKDEDIFRNDFYTATFNQGYLLGKKFKDYKHDKTVHEALKNSFADYGDIVKGTDMMETTRHTNIKEKLEKLLENAEKTAQSNGTPPQPKTVNEWWEKYRTHVWNAMLCGYHKGINGTQTLGIRRGRQSQPVTAPTSSPTTKNIPSNWCDLPKEDETSQFLRWMKEWGTQYCKEKQQLKSDMQIPCKPHFDKYGIIEKRNDVHPNCLPNVEKYEVWSNNRLPQWKRLSRKFHEVKDSMNENVKKLTAYEYLKQNCSECKCSFKDIEQTNKKSKDEGYHVYEDILDKAQIPSFLEDTAYRYKGLHPECPEDIECSQYGNIQCKGLVHDDDNDWSPPFIKDNNTINKGVLLPPRRKHLCLRIYPERIDYLRSKIENFKNFICSSALAEAKRLKQVYKDDSKLLQAMKYSFADIGNIVKGEDMIESPTSEYINKIFKGRKYGETDRTKWWNENKYHVWESMLCGYKKAGGDTQKAEKCRFPDTDSIPQFLRWFQEWTKIFCLKRDKLYDKMVTECQNAECDTSNGTVKDTKCTTACEEYKSYVLKKKKEYYIQKDKYDNEFKNILNNKDATIFLKVQCLSEKFNDKEKWNDPYNTFDDNSNLKSKCECAKSETKGDAKQCSVSLADEKSQDSKSPDAAASDEIHVASVTLQGSQTQEGSDGAAQAEDSLSTQTTSPTEAEGAQRQSPEVPQEAVQTTSPTSSTTETEQEPVLETSQPGSEALPPEEKAASPPTEEDLHTSPKESQKPDRDKALDEHTGDTLFRVLSLESSVDGTTEGDSTSSGRISQESGTKVTLQQAQEGAVHGTDGRSDKNYSEGNQEQPGKDKETSSPISAEGLDKAKEIQKADERTGPHGHQGEKAASEGEGGVDGIALGVGGEEGGTPSGPGSEGPTLAKGDDLSFAPLFNVLTYSAPLRISLLLGSVAFLFFYLKVIKIYIYMCVCFIYVLCLYTLYIYIYIIHIYLIYELY</sequence>
<feature type="region of interest" description="Disordered" evidence="1">
    <location>
        <begin position="1095"/>
        <end position="1115"/>
    </location>
</feature>
<feature type="compositionally biased region" description="Low complexity" evidence="1">
    <location>
        <begin position="1103"/>
        <end position="1113"/>
    </location>
</feature>
<feature type="domain" description="Duffy-antigen binding" evidence="3">
    <location>
        <begin position="3130"/>
        <end position="3272"/>
    </location>
</feature>
<protein>
    <submittedName>
        <fullName evidence="5">Erythrocyte membrane protein 1, PfEMP1</fullName>
    </submittedName>
</protein>
<feature type="transmembrane region" description="Helical" evidence="2">
    <location>
        <begin position="3693"/>
        <end position="3711"/>
    </location>
</feature>
<dbReference type="EMBL" id="OFAE01000020">
    <property type="protein sequence ID" value="SOV84131.1"/>
    <property type="molecule type" value="Genomic_DNA"/>
</dbReference>
<dbReference type="VEuPathDB" id="PlasmoDB:PRG01_0003400"/>
<dbReference type="InterPro" id="IPR042202">
    <property type="entry name" value="Duffy-ag-bd_sf"/>
</dbReference>
<accession>A0A2P9DT10</accession>
<feature type="transmembrane region" description="Helical" evidence="2">
    <location>
        <begin position="3718"/>
        <end position="3746"/>
    </location>
</feature>
<feature type="region of interest" description="Disordered" evidence="1">
    <location>
        <begin position="2908"/>
        <end position="2931"/>
    </location>
</feature>
<gene>
    <name evidence="5" type="ORF">PRG01_0003400</name>
</gene>
<dbReference type="GO" id="GO:0046789">
    <property type="term" value="F:host cell surface receptor binding"/>
    <property type="evidence" value="ECO:0007669"/>
    <property type="project" value="InterPro"/>
</dbReference>
<name>A0A2P9DT10_PLARE</name>
<reference evidence="5 6" key="1">
    <citation type="submission" date="2016-09" db="EMBL/GenBank/DDBJ databases">
        <authorList>
            <consortium name="Pathogen Informatics"/>
        </authorList>
    </citation>
    <scope>NUCLEOTIDE SEQUENCE [LARGE SCALE GENOMIC DNA]</scope>
</reference>
<feature type="compositionally biased region" description="Polar residues" evidence="1">
    <location>
        <begin position="3429"/>
        <end position="3439"/>
    </location>
</feature>
<evidence type="ECO:0000256" key="2">
    <source>
        <dbReference type="SAM" id="Phobius"/>
    </source>
</evidence>
<dbReference type="Gene3D" id="1.20.1310.20">
    <property type="entry name" value="Duffy-antigen binding domain"/>
    <property type="match status" value="8"/>
</dbReference>
<dbReference type="Pfam" id="PF05424">
    <property type="entry name" value="Duffy_binding"/>
    <property type="match status" value="8"/>
</dbReference>
<feature type="region of interest" description="Disordered" evidence="1">
    <location>
        <begin position="1350"/>
        <end position="1380"/>
    </location>
</feature>
<dbReference type="Proteomes" id="UP000240500">
    <property type="component" value="Unassembled WGS sequence"/>
</dbReference>
<feature type="compositionally biased region" description="Basic and acidic residues" evidence="1">
    <location>
        <begin position="3627"/>
        <end position="3643"/>
    </location>
</feature>
<evidence type="ECO:0000259" key="3">
    <source>
        <dbReference type="Pfam" id="PF05424"/>
    </source>
</evidence>
<feature type="compositionally biased region" description="Gly residues" evidence="1">
    <location>
        <begin position="3645"/>
        <end position="3669"/>
    </location>
</feature>
<feature type="domain" description="Duffy-antigen binding" evidence="3">
    <location>
        <begin position="2410"/>
        <end position="2582"/>
    </location>
</feature>
<dbReference type="SUPFAM" id="SSF140924">
    <property type="entry name" value="Duffy binding domain-like"/>
    <property type="match status" value="9"/>
</dbReference>
<feature type="domain" description="Duffy-antigen binding" evidence="3">
    <location>
        <begin position="2765"/>
        <end position="2912"/>
    </location>
</feature>
<dbReference type="GO" id="GO:0016020">
    <property type="term" value="C:membrane"/>
    <property type="evidence" value="ECO:0007669"/>
    <property type="project" value="InterPro"/>
</dbReference>
<keyword evidence="2" id="KW-1133">Transmembrane helix</keyword>
<feature type="region of interest" description="Disordered" evidence="1">
    <location>
        <begin position="3400"/>
        <end position="3613"/>
    </location>
</feature>
<feature type="compositionally biased region" description="Polar residues" evidence="1">
    <location>
        <begin position="3548"/>
        <end position="3580"/>
    </location>
</feature>
<feature type="region of interest" description="Disordered" evidence="1">
    <location>
        <begin position="1957"/>
        <end position="1979"/>
    </location>
</feature>
<dbReference type="VEuPathDB" id="PlasmoDB:PRCDC_0728300"/>
<organism evidence="5 6">
    <name type="scientific">Plasmodium reichenowi</name>
    <dbReference type="NCBI Taxonomy" id="5854"/>
    <lineage>
        <taxon>Eukaryota</taxon>
        <taxon>Sar</taxon>
        <taxon>Alveolata</taxon>
        <taxon>Apicomplexa</taxon>
        <taxon>Aconoidasida</taxon>
        <taxon>Haemosporida</taxon>
        <taxon>Plasmodiidae</taxon>
        <taxon>Plasmodium</taxon>
        <taxon>Plasmodium (Laverania)</taxon>
    </lineage>
</organism>
<feature type="compositionally biased region" description="Basic and acidic residues" evidence="1">
    <location>
        <begin position="1357"/>
        <end position="1370"/>
    </location>
</feature>
<evidence type="ECO:0000256" key="1">
    <source>
        <dbReference type="SAM" id="MobiDB-lite"/>
    </source>
</evidence>
<dbReference type="InterPro" id="IPR008602">
    <property type="entry name" value="Duffy-antigen-binding"/>
</dbReference>
<feature type="compositionally biased region" description="Polar residues" evidence="1">
    <location>
        <begin position="3448"/>
        <end position="3469"/>
    </location>
</feature>
<feature type="domain" description="Duffy-antigen binding" evidence="3">
    <location>
        <begin position="585"/>
        <end position="786"/>
    </location>
</feature>
<dbReference type="Gene3D" id="1.20.58.830">
    <property type="match status" value="9"/>
</dbReference>
<dbReference type="VEuPathDB" id="PlasmoDB:PRCDC_0808300"/>
<feature type="domain" description="Duffy-antigen binding" evidence="3">
    <location>
        <begin position="2077"/>
        <end position="2262"/>
    </location>
</feature>
<dbReference type="Pfam" id="PF15448">
    <property type="entry name" value="NTS_2"/>
    <property type="match status" value="1"/>
</dbReference>
<evidence type="ECO:0000313" key="5">
    <source>
        <dbReference type="EMBL" id="SOV84131.1"/>
    </source>
</evidence>